<keyword evidence="3" id="KW-1185">Reference proteome</keyword>
<organism evidence="2 3">
    <name type="scientific">Dothidotthia symphoricarpi CBS 119687</name>
    <dbReference type="NCBI Taxonomy" id="1392245"/>
    <lineage>
        <taxon>Eukaryota</taxon>
        <taxon>Fungi</taxon>
        <taxon>Dikarya</taxon>
        <taxon>Ascomycota</taxon>
        <taxon>Pezizomycotina</taxon>
        <taxon>Dothideomycetes</taxon>
        <taxon>Pleosporomycetidae</taxon>
        <taxon>Pleosporales</taxon>
        <taxon>Dothidotthiaceae</taxon>
        <taxon>Dothidotthia</taxon>
    </lineage>
</organism>
<evidence type="ECO:0000313" key="3">
    <source>
        <dbReference type="Proteomes" id="UP000799771"/>
    </source>
</evidence>
<dbReference type="EMBL" id="ML977504">
    <property type="protein sequence ID" value="KAF2130239.1"/>
    <property type="molecule type" value="Genomic_DNA"/>
</dbReference>
<gene>
    <name evidence="2" type="ORF">P153DRAFT_365867</name>
</gene>
<keyword evidence="1" id="KW-0812">Transmembrane</keyword>
<dbReference type="GeneID" id="54408351"/>
<accession>A0A6A6AEE0</accession>
<dbReference type="Proteomes" id="UP000799771">
    <property type="component" value="Unassembled WGS sequence"/>
</dbReference>
<dbReference type="PROSITE" id="PS51257">
    <property type="entry name" value="PROKAR_LIPOPROTEIN"/>
    <property type="match status" value="1"/>
</dbReference>
<feature type="transmembrane region" description="Helical" evidence="1">
    <location>
        <begin position="113"/>
        <end position="136"/>
    </location>
</feature>
<reference evidence="2" key="1">
    <citation type="journal article" date="2020" name="Stud. Mycol.">
        <title>101 Dothideomycetes genomes: a test case for predicting lifestyles and emergence of pathogens.</title>
        <authorList>
            <person name="Haridas S."/>
            <person name="Albert R."/>
            <person name="Binder M."/>
            <person name="Bloem J."/>
            <person name="Labutti K."/>
            <person name="Salamov A."/>
            <person name="Andreopoulos B."/>
            <person name="Baker S."/>
            <person name="Barry K."/>
            <person name="Bills G."/>
            <person name="Bluhm B."/>
            <person name="Cannon C."/>
            <person name="Castanera R."/>
            <person name="Culley D."/>
            <person name="Daum C."/>
            <person name="Ezra D."/>
            <person name="Gonzalez J."/>
            <person name="Henrissat B."/>
            <person name="Kuo A."/>
            <person name="Liang C."/>
            <person name="Lipzen A."/>
            <person name="Lutzoni F."/>
            <person name="Magnuson J."/>
            <person name="Mondo S."/>
            <person name="Nolan M."/>
            <person name="Ohm R."/>
            <person name="Pangilinan J."/>
            <person name="Park H.-J."/>
            <person name="Ramirez L."/>
            <person name="Alfaro M."/>
            <person name="Sun H."/>
            <person name="Tritt A."/>
            <person name="Yoshinaga Y."/>
            <person name="Zwiers L.-H."/>
            <person name="Turgeon B."/>
            <person name="Goodwin S."/>
            <person name="Spatafora J."/>
            <person name="Crous P."/>
            <person name="Grigoriev I."/>
        </authorList>
    </citation>
    <scope>NUCLEOTIDE SEQUENCE</scope>
    <source>
        <strain evidence="2">CBS 119687</strain>
    </source>
</reference>
<name>A0A6A6AEE0_9PLEO</name>
<feature type="transmembrane region" description="Helical" evidence="1">
    <location>
        <begin position="5"/>
        <end position="27"/>
    </location>
</feature>
<evidence type="ECO:0000256" key="1">
    <source>
        <dbReference type="SAM" id="Phobius"/>
    </source>
</evidence>
<evidence type="ECO:0000313" key="2">
    <source>
        <dbReference type="EMBL" id="KAF2130239.1"/>
    </source>
</evidence>
<feature type="transmembrane region" description="Helical" evidence="1">
    <location>
        <begin position="156"/>
        <end position="176"/>
    </location>
</feature>
<dbReference type="RefSeq" id="XP_033524626.1">
    <property type="nucleotide sequence ID" value="XM_033667919.1"/>
</dbReference>
<feature type="transmembrane region" description="Helical" evidence="1">
    <location>
        <begin position="80"/>
        <end position="101"/>
    </location>
</feature>
<protein>
    <submittedName>
        <fullName evidence="2">Uncharacterized protein</fullName>
    </submittedName>
</protein>
<dbReference type="AlphaFoldDB" id="A0A6A6AEE0"/>
<dbReference type="OrthoDB" id="61370at2759"/>
<sequence length="236" mass="26227">MTRVVVYAVSLVFTIACTVMTIASIAMPRWVSYSPNGEREYSYGLHSRCSAVTGTCVPFPRDSDCAKDASFCNMWRTVGFLTSFGVVVELCTLVSFVVIMAGGVQRRVQGWGIVASVLLFSAFVQCAGMAIVAFLFDNDSRFWSGWHLDASWSLCTASWILLVLTSLGIAASSIYLPYEGDYEFIPDQSQLEPDDRLLSRIAAWDNGYKGDAHEYSYQRDQDAQSITSFVSEQSRR</sequence>
<keyword evidence="1" id="KW-1133">Transmembrane helix</keyword>
<proteinExistence type="predicted"/>
<keyword evidence="1" id="KW-0472">Membrane</keyword>